<accession>A0A0H1BB29</accession>
<organism evidence="1 2">
    <name type="scientific">Blastomyces silverae</name>
    <dbReference type="NCBI Taxonomy" id="2060906"/>
    <lineage>
        <taxon>Eukaryota</taxon>
        <taxon>Fungi</taxon>
        <taxon>Dikarya</taxon>
        <taxon>Ascomycota</taxon>
        <taxon>Pezizomycotina</taxon>
        <taxon>Eurotiomycetes</taxon>
        <taxon>Eurotiomycetidae</taxon>
        <taxon>Onygenales</taxon>
        <taxon>Ajellomycetaceae</taxon>
        <taxon>Blastomyces</taxon>
    </lineage>
</organism>
<name>A0A0H1BB29_9EURO</name>
<sequence length="85" mass="9618">MSRLSFSLEEHPRSSTTCGFRAIGQQVTMARQSPTLSRESTYHQRSIEHLEQTERIATDNFPLNSTLGSQRYLPHSTETSISFTG</sequence>
<evidence type="ECO:0000313" key="2">
    <source>
        <dbReference type="Proteomes" id="UP000053573"/>
    </source>
</evidence>
<protein>
    <submittedName>
        <fullName evidence="1">Uncharacterized protein</fullName>
    </submittedName>
</protein>
<proteinExistence type="predicted"/>
<dbReference type="Proteomes" id="UP000053573">
    <property type="component" value="Unassembled WGS sequence"/>
</dbReference>
<gene>
    <name evidence="1" type="ORF">EMPG_16300</name>
</gene>
<reference evidence="2" key="1">
    <citation type="journal article" date="2015" name="PLoS Genet.">
        <title>The dynamic genome and transcriptome of the human fungal pathogen Blastomyces and close relative Emmonsia.</title>
        <authorList>
            <person name="Munoz J.F."/>
            <person name="Gauthier G.M."/>
            <person name="Desjardins C.A."/>
            <person name="Gallo J.E."/>
            <person name="Holder J."/>
            <person name="Sullivan T.D."/>
            <person name="Marty A.J."/>
            <person name="Carmen J.C."/>
            <person name="Chen Z."/>
            <person name="Ding L."/>
            <person name="Gujja S."/>
            <person name="Magrini V."/>
            <person name="Misas E."/>
            <person name="Mitreva M."/>
            <person name="Priest M."/>
            <person name="Saif S."/>
            <person name="Whiston E.A."/>
            <person name="Young S."/>
            <person name="Zeng Q."/>
            <person name="Goldman W.E."/>
            <person name="Mardis E.R."/>
            <person name="Taylor J.W."/>
            <person name="McEwen J.G."/>
            <person name="Clay O.K."/>
            <person name="Klein B.S."/>
            <person name="Cuomo C.A."/>
        </authorList>
    </citation>
    <scope>NUCLEOTIDE SEQUENCE [LARGE SCALE GENOMIC DNA]</scope>
    <source>
        <strain evidence="2">UAMH 139</strain>
    </source>
</reference>
<keyword evidence="2" id="KW-1185">Reference proteome</keyword>
<dbReference type="EMBL" id="LDEV01002633">
    <property type="protein sequence ID" value="KLJ08242.1"/>
    <property type="molecule type" value="Genomic_DNA"/>
</dbReference>
<comment type="caution">
    <text evidence="1">The sequence shown here is derived from an EMBL/GenBank/DDBJ whole genome shotgun (WGS) entry which is preliminary data.</text>
</comment>
<dbReference type="AlphaFoldDB" id="A0A0H1BB29"/>
<evidence type="ECO:0000313" key="1">
    <source>
        <dbReference type="EMBL" id="KLJ08242.1"/>
    </source>
</evidence>